<protein>
    <submittedName>
        <fullName evidence="3">Uncharacterized protein</fullName>
    </submittedName>
</protein>
<evidence type="ECO:0000256" key="1">
    <source>
        <dbReference type="ARBA" id="ARBA00022857"/>
    </source>
</evidence>
<reference evidence="3 4" key="1">
    <citation type="journal article" date="2018" name="MBio">
        <title>Comparative Genomics Reveals the Core Gene Toolbox for the Fungus-Insect Symbiosis.</title>
        <authorList>
            <person name="Wang Y."/>
            <person name="Stata M."/>
            <person name="Wang W."/>
            <person name="Stajich J.E."/>
            <person name="White M.M."/>
            <person name="Moncalvo J.M."/>
        </authorList>
    </citation>
    <scope>NUCLEOTIDE SEQUENCE [LARGE SCALE GENOMIC DNA]</scope>
    <source>
        <strain evidence="3 4">AUS-77-4</strain>
    </source>
</reference>
<dbReference type="Gene3D" id="3.40.50.720">
    <property type="entry name" value="NAD(P)-binding Rossmann-like Domain"/>
    <property type="match status" value="1"/>
</dbReference>
<dbReference type="PROSITE" id="PS00061">
    <property type="entry name" value="ADH_SHORT"/>
    <property type="match status" value="1"/>
</dbReference>
<dbReference type="SUPFAM" id="SSF51735">
    <property type="entry name" value="NAD(P)-binding Rossmann-fold domains"/>
    <property type="match status" value="1"/>
</dbReference>
<dbReference type="Pfam" id="PF00106">
    <property type="entry name" value="adh_short"/>
    <property type="match status" value="1"/>
</dbReference>
<dbReference type="PANTHER" id="PTHR43975">
    <property type="entry name" value="ZGC:101858"/>
    <property type="match status" value="1"/>
</dbReference>
<dbReference type="PRINTS" id="PR00080">
    <property type="entry name" value="SDRFAMILY"/>
</dbReference>
<comment type="similarity">
    <text evidence="2">Belongs to the short-chain dehydrogenases/reductases (SDR) family.</text>
</comment>
<keyword evidence="1" id="KW-0521">NADP</keyword>
<dbReference type="AlphaFoldDB" id="A0A2T9XZF0"/>
<organism evidence="3 4">
    <name type="scientific">Furculomyces boomerangus</name>
    <dbReference type="NCBI Taxonomy" id="61424"/>
    <lineage>
        <taxon>Eukaryota</taxon>
        <taxon>Fungi</taxon>
        <taxon>Fungi incertae sedis</taxon>
        <taxon>Zoopagomycota</taxon>
        <taxon>Kickxellomycotina</taxon>
        <taxon>Harpellomycetes</taxon>
        <taxon>Harpellales</taxon>
        <taxon>Harpellaceae</taxon>
        <taxon>Furculomyces</taxon>
    </lineage>
</organism>
<name>A0A2T9XZF0_9FUNG</name>
<dbReference type="EMBL" id="MBFT01001082">
    <property type="protein sequence ID" value="PVU85479.1"/>
    <property type="molecule type" value="Genomic_DNA"/>
</dbReference>
<dbReference type="PRINTS" id="PR00081">
    <property type="entry name" value="GDHRDH"/>
</dbReference>
<dbReference type="Proteomes" id="UP000245699">
    <property type="component" value="Unassembled WGS sequence"/>
</dbReference>
<dbReference type="OrthoDB" id="153074at2759"/>
<accession>A0A2T9XZF0</accession>
<evidence type="ECO:0000313" key="3">
    <source>
        <dbReference type="EMBL" id="PVU85479.1"/>
    </source>
</evidence>
<proteinExistence type="inferred from homology"/>
<dbReference type="InterPro" id="IPR036291">
    <property type="entry name" value="NAD(P)-bd_dom_sf"/>
</dbReference>
<dbReference type="InterPro" id="IPR002347">
    <property type="entry name" value="SDR_fam"/>
</dbReference>
<dbReference type="STRING" id="61424.A0A2T9XZF0"/>
<evidence type="ECO:0000313" key="4">
    <source>
        <dbReference type="Proteomes" id="UP000245699"/>
    </source>
</evidence>
<keyword evidence="4" id="KW-1185">Reference proteome</keyword>
<dbReference type="InterPro" id="IPR020904">
    <property type="entry name" value="Sc_DH/Rdtase_CS"/>
</dbReference>
<comment type="caution">
    <text evidence="3">The sequence shown here is derived from an EMBL/GenBank/DDBJ whole genome shotgun (WGS) entry which is preliminary data.</text>
</comment>
<evidence type="ECO:0000256" key="2">
    <source>
        <dbReference type="RuleBase" id="RU000363"/>
    </source>
</evidence>
<sequence length="257" mass="27655">MASANPVAIVTGASKGIGKAACVYLAKLGYNVVGFARSEPELISVGKECQAENPSTQYAYYAGDVSNNSDCDSTVALAMEKFGRIDALVNNAAILDPLDELSKISKEDLARHFDVNLFSVLYLTQITLPELIKAKGKVINVSSGSATGFLKTWGAYCCSKAALNMMTTGFAAEVPEVTFLALRPGVVDTNLQTQIRSVGHLMKPEDHQRFVSFKENGVLLHPNTPGSIIANLCKRLDHSLSGQFLSWDSAELAAYRD</sequence>
<gene>
    <name evidence="3" type="ORF">BB559_006989</name>
</gene>
<dbReference type="PANTHER" id="PTHR43975:SF2">
    <property type="entry name" value="EG:BACR7A4.14 PROTEIN-RELATED"/>
    <property type="match status" value="1"/>
</dbReference>